<sequence>MANYPIYFKLWVLVINHKQRDYAHIVVMPHAHRNILDEFLMDLEQDQTITA</sequence>
<organism evidence="1 2">
    <name type="scientific">Nitrosomonas halophila</name>
    <dbReference type="NCBI Taxonomy" id="44576"/>
    <lineage>
        <taxon>Bacteria</taxon>
        <taxon>Pseudomonadati</taxon>
        <taxon>Pseudomonadota</taxon>
        <taxon>Betaproteobacteria</taxon>
        <taxon>Nitrosomonadales</taxon>
        <taxon>Nitrosomonadaceae</taxon>
        <taxon>Nitrosomonas</taxon>
    </lineage>
</organism>
<evidence type="ECO:0000313" key="1">
    <source>
        <dbReference type="EMBL" id="SDZ07791.1"/>
    </source>
</evidence>
<dbReference type="STRING" id="44576.SAMN05421881_11291"/>
<dbReference type="EMBL" id="FNOY01000129">
    <property type="protein sequence ID" value="SDZ07791.1"/>
    <property type="molecule type" value="Genomic_DNA"/>
</dbReference>
<evidence type="ECO:0008006" key="3">
    <source>
        <dbReference type="Google" id="ProtNLM"/>
    </source>
</evidence>
<proteinExistence type="predicted"/>
<gene>
    <name evidence="1" type="ORF">SAMN05421881_11291</name>
</gene>
<protein>
    <recommendedName>
        <fullName evidence="3">Transposase</fullName>
    </recommendedName>
</protein>
<dbReference type="AlphaFoldDB" id="A0A1H3Q3N1"/>
<dbReference type="Proteomes" id="UP000198640">
    <property type="component" value="Unassembled WGS sequence"/>
</dbReference>
<accession>A0A1H3Q3N1</accession>
<name>A0A1H3Q3N1_9PROT</name>
<evidence type="ECO:0000313" key="2">
    <source>
        <dbReference type="Proteomes" id="UP000198640"/>
    </source>
</evidence>
<keyword evidence="2" id="KW-1185">Reference proteome</keyword>
<reference evidence="1 2" key="1">
    <citation type="submission" date="2016-10" db="EMBL/GenBank/DDBJ databases">
        <authorList>
            <person name="de Groot N.N."/>
        </authorList>
    </citation>
    <scope>NUCLEOTIDE SEQUENCE [LARGE SCALE GENOMIC DNA]</scope>
    <source>
        <strain evidence="1 2">Nm1</strain>
    </source>
</reference>